<name>B3MWF2_DROAN</name>
<keyword evidence="2" id="KW-0732">Signal</keyword>
<feature type="signal peptide" evidence="2">
    <location>
        <begin position="1"/>
        <end position="25"/>
    </location>
</feature>
<feature type="region of interest" description="Disordered" evidence="1">
    <location>
        <begin position="29"/>
        <end position="52"/>
    </location>
</feature>
<evidence type="ECO:0000256" key="1">
    <source>
        <dbReference type="SAM" id="MobiDB-lite"/>
    </source>
</evidence>
<evidence type="ECO:0000313" key="3">
    <source>
        <dbReference type="EMBL" id="EDV34937.1"/>
    </source>
</evidence>
<keyword evidence="4" id="KW-1185">Reference proteome</keyword>
<feature type="compositionally biased region" description="Polar residues" evidence="1">
    <location>
        <begin position="241"/>
        <end position="255"/>
    </location>
</feature>
<dbReference type="OrthoDB" id="7870173at2759"/>
<gene>
    <name evidence="3" type="primary">Dana\GF22476</name>
    <name evidence="3" type="synonym">dana_GLEANR_6441</name>
    <name evidence="3" type="ORF">GF22476</name>
</gene>
<dbReference type="OMA" id="KFMLMRG"/>
<dbReference type="GeneID" id="6505137"/>
<evidence type="ECO:0000256" key="2">
    <source>
        <dbReference type="SAM" id="SignalP"/>
    </source>
</evidence>
<organism evidence="3 4">
    <name type="scientific">Drosophila ananassae</name>
    <name type="common">Fruit fly</name>
    <dbReference type="NCBI Taxonomy" id="7217"/>
    <lineage>
        <taxon>Eukaryota</taxon>
        <taxon>Metazoa</taxon>
        <taxon>Ecdysozoa</taxon>
        <taxon>Arthropoda</taxon>
        <taxon>Hexapoda</taxon>
        <taxon>Insecta</taxon>
        <taxon>Pterygota</taxon>
        <taxon>Neoptera</taxon>
        <taxon>Endopterygota</taxon>
        <taxon>Diptera</taxon>
        <taxon>Brachycera</taxon>
        <taxon>Muscomorpha</taxon>
        <taxon>Ephydroidea</taxon>
        <taxon>Drosophilidae</taxon>
        <taxon>Drosophila</taxon>
        <taxon>Sophophora</taxon>
    </lineage>
</organism>
<dbReference type="STRING" id="7217.B3MWF2"/>
<feature type="region of interest" description="Disordered" evidence="1">
    <location>
        <begin position="85"/>
        <end position="107"/>
    </location>
</feature>
<dbReference type="KEGG" id="dan:6505137"/>
<feature type="compositionally biased region" description="Low complexity" evidence="1">
    <location>
        <begin position="33"/>
        <end position="49"/>
    </location>
</feature>
<sequence length="265" mass="30146">MQIHPRYSILLLGLLFLALFSSSEARRSGYRLPRPQGRSASGSSPAAPQDVGSGRDLFKKFMLMRGMFQQPPSDNVIVISQPSTTTTTTTTPITTTTPSTTTTTTTTNGTTRALNHNLGRQLNEIAVPTFTGLEDRLDLPVAVEESPEPEEIETVKHRKQSQIQLQPLFGQKKFKLRSLPAKNKKKNVHRNQKIHHRRRFIQKKHRHQHQKKQKTKQPSANQHRSSESVVDFIEPYHNERSPGQTSQSGSESQLQRIWRRFQLAN</sequence>
<feature type="chain" id="PRO_5002793815" evidence="2">
    <location>
        <begin position="26"/>
        <end position="265"/>
    </location>
</feature>
<proteinExistence type="predicted"/>
<dbReference type="PhylomeDB" id="B3MWF2"/>
<protein>
    <submittedName>
        <fullName evidence="3">Uncharacterized protein</fullName>
    </submittedName>
</protein>
<feature type="compositionally biased region" description="Basic residues" evidence="1">
    <location>
        <begin position="178"/>
        <end position="215"/>
    </location>
</feature>
<accession>B3MWF2</accession>
<dbReference type="AlphaFoldDB" id="B3MWF2"/>
<dbReference type="EMBL" id="CH902625">
    <property type="protein sequence ID" value="EDV34937.1"/>
    <property type="molecule type" value="Genomic_DNA"/>
</dbReference>
<dbReference type="Proteomes" id="UP000007801">
    <property type="component" value="Unassembled WGS sequence"/>
</dbReference>
<feature type="region of interest" description="Disordered" evidence="1">
    <location>
        <begin position="178"/>
        <end position="255"/>
    </location>
</feature>
<dbReference type="InParanoid" id="B3MWF2"/>
<evidence type="ECO:0000313" key="4">
    <source>
        <dbReference type="Proteomes" id="UP000007801"/>
    </source>
</evidence>
<reference evidence="3 4" key="1">
    <citation type="journal article" date="2007" name="Nature">
        <title>Evolution of genes and genomes on the Drosophila phylogeny.</title>
        <authorList>
            <consortium name="Drosophila 12 Genomes Consortium"/>
            <person name="Clark A.G."/>
            <person name="Eisen M.B."/>
            <person name="Smith D.R."/>
            <person name="Bergman C.M."/>
            <person name="Oliver B."/>
            <person name="Markow T.A."/>
            <person name="Kaufman T.C."/>
            <person name="Kellis M."/>
            <person name="Gelbart W."/>
            <person name="Iyer V.N."/>
            <person name="Pollard D.A."/>
            <person name="Sackton T.B."/>
            <person name="Larracuente A.M."/>
            <person name="Singh N.D."/>
            <person name="Abad J.P."/>
            <person name="Abt D.N."/>
            <person name="Adryan B."/>
            <person name="Aguade M."/>
            <person name="Akashi H."/>
            <person name="Anderson W.W."/>
            <person name="Aquadro C.F."/>
            <person name="Ardell D.H."/>
            <person name="Arguello R."/>
            <person name="Artieri C.G."/>
            <person name="Barbash D.A."/>
            <person name="Barker D."/>
            <person name="Barsanti P."/>
            <person name="Batterham P."/>
            <person name="Batzoglou S."/>
            <person name="Begun D."/>
            <person name="Bhutkar A."/>
            <person name="Blanco E."/>
            <person name="Bosak S.A."/>
            <person name="Bradley R.K."/>
            <person name="Brand A.D."/>
            <person name="Brent M.R."/>
            <person name="Brooks A.N."/>
            <person name="Brown R.H."/>
            <person name="Butlin R.K."/>
            <person name="Caggese C."/>
            <person name="Calvi B.R."/>
            <person name="Bernardo de Carvalho A."/>
            <person name="Caspi A."/>
            <person name="Castrezana S."/>
            <person name="Celniker S.E."/>
            <person name="Chang J.L."/>
            <person name="Chapple C."/>
            <person name="Chatterji S."/>
            <person name="Chinwalla A."/>
            <person name="Civetta A."/>
            <person name="Clifton S.W."/>
            <person name="Comeron J.M."/>
            <person name="Costello J.C."/>
            <person name="Coyne J.A."/>
            <person name="Daub J."/>
            <person name="David R.G."/>
            <person name="Delcher A.L."/>
            <person name="Delehaunty K."/>
            <person name="Do C.B."/>
            <person name="Ebling H."/>
            <person name="Edwards K."/>
            <person name="Eickbush T."/>
            <person name="Evans J.D."/>
            <person name="Filipski A."/>
            <person name="Findeiss S."/>
            <person name="Freyhult E."/>
            <person name="Fulton L."/>
            <person name="Fulton R."/>
            <person name="Garcia A.C."/>
            <person name="Gardiner A."/>
            <person name="Garfield D.A."/>
            <person name="Garvin B.E."/>
            <person name="Gibson G."/>
            <person name="Gilbert D."/>
            <person name="Gnerre S."/>
            <person name="Godfrey J."/>
            <person name="Good R."/>
            <person name="Gotea V."/>
            <person name="Gravely B."/>
            <person name="Greenberg A.J."/>
            <person name="Griffiths-Jones S."/>
            <person name="Gross S."/>
            <person name="Guigo R."/>
            <person name="Gustafson E.A."/>
            <person name="Haerty W."/>
            <person name="Hahn M.W."/>
            <person name="Halligan D.L."/>
            <person name="Halpern A.L."/>
            <person name="Halter G.M."/>
            <person name="Han M.V."/>
            <person name="Heger A."/>
            <person name="Hillier L."/>
            <person name="Hinrichs A.S."/>
            <person name="Holmes I."/>
            <person name="Hoskins R.A."/>
            <person name="Hubisz M.J."/>
            <person name="Hultmark D."/>
            <person name="Huntley M.A."/>
            <person name="Jaffe D.B."/>
            <person name="Jagadeeshan S."/>
            <person name="Jeck W.R."/>
            <person name="Johnson J."/>
            <person name="Jones C.D."/>
            <person name="Jordan W.C."/>
            <person name="Karpen G.H."/>
            <person name="Kataoka E."/>
            <person name="Keightley P.D."/>
            <person name="Kheradpour P."/>
            <person name="Kirkness E.F."/>
            <person name="Koerich L.B."/>
            <person name="Kristiansen K."/>
            <person name="Kudrna D."/>
            <person name="Kulathinal R.J."/>
            <person name="Kumar S."/>
            <person name="Kwok R."/>
            <person name="Lander E."/>
            <person name="Langley C.H."/>
            <person name="Lapoint R."/>
            <person name="Lazzaro B.P."/>
            <person name="Lee S.J."/>
            <person name="Levesque L."/>
            <person name="Li R."/>
            <person name="Lin C.F."/>
            <person name="Lin M.F."/>
            <person name="Lindblad-Toh K."/>
            <person name="Llopart A."/>
            <person name="Long M."/>
            <person name="Low L."/>
            <person name="Lozovsky E."/>
            <person name="Lu J."/>
            <person name="Luo M."/>
            <person name="Machado C.A."/>
            <person name="Makalowski W."/>
            <person name="Marzo M."/>
            <person name="Matsuda M."/>
            <person name="Matzkin L."/>
            <person name="McAllister B."/>
            <person name="McBride C.S."/>
            <person name="McKernan B."/>
            <person name="McKernan K."/>
            <person name="Mendez-Lago M."/>
            <person name="Minx P."/>
            <person name="Mollenhauer M.U."/>
            <person name="Montooth K."/>
            <person name="Mount S.M."/>
            <person name="Mu X."/>
            <person name="Myers E."/>
            <person name="Negre B."/>
            <person name="Newfeld S."/>
            <person name="Nielsen R."/>
            <person name="Noor M.A."/>
            <person name="O'Grady P."/>
            <person name="Pachter L."/>
            <person name="Papaceit M."/>
            <person name="Parisi M.J."/>
            <person name="Parisi M."/>
            <person name="Parts L."/>
            <person name="Pedersen J.S."/>
            <person name="Pesole G."/>
            <person name="Phillippy A.M."/>
            <person name="Ponting C.P."/>
            <person name="Pop M."/>
            <person name="Porcelli D."/>
            <person name="Powell J.R."/>
            <person name="Prohaska S."/>
            <person name="Pruitt K."/>
            <person name="Puig M."/>
            <person name="Quesneville H."/>
            <person name="Ram K.R."/>
            <person name="Rand D."/>
            <person name="Rasmussen M.D."/>
            <person name="Reed L.K."/>
            <person name="Reenan R."/>
            <person name="Reily A."/>
            <person name="Remington K.A."/>
            <person name="Rieger T.T."/>
            <person name="Ritchie M.G."/>
            <person name="Robin C."/>
            <person name="Rogers Y.H."/>
            <person name="Rohde C."/>
            <person name="Rozas J."/>
            <person name="Rubenfield M.J."/>
            <person name="Ruiz A."/>
            <person name="Russo S."/>
            <person name="Salzberg S.L."/>
            <person name="Sanchez-Gracia A."/>
            <person name="Saranga D.J."/>
            <person name="Sato H."/>
            <person name="Schaeffer S.W."/>
            <person name="Schatz M.C."/>
            <person name="Schlenke T."/>
            <person name="Schwartz R."/>
            <person name="Segarra C."/>
            <person name="Singh R.S."/>
            <person name="Sirot L."/>
            <person name="Sirota M."/>
            <person name="Sisneros N.B."/>
            <person name="Smith C.D."/>
            <person name="Smith T.F."/>
            <person name="Spieth J."/>
            <person name="Stage D.E."/>
            <person name="Stark A."/>
            <person name="Stephan W."/>
            <person name="Strausberg R.L."/>
            <person name="Strempel S."/>
            <person name="Sturgill D."/>
            <person name="Sutton G."/>
            <person name="Sutton G.G."/>
            <person name="Tao W."/>
            <person name="Teichmann S."/>
            <person name="Tobari Y.N."/>
            <person name="Tomimura Y."/>
            <person name="Tsolas J.M."/>
            <person name="Valente V.L."/>
            <person name="Venter E."/>
            <person name="Venter J.C."/>
            <person name="Vicario S."/>
            <person name="Vieira F.G."/>
            <person name="Vilella A.J."/>
            <person name="Villasante A."/>
            <person name="Walenz B."/>
            <person name="Wang J."/>
            <person name="Wasserman M."/>
            <person name="Watts T."/>
            <person name="Wilson D."/>
            <person name="Wilson R.K."/>
            <person name="Wing R.A."/>
            <person name="Wolfner M.F."/>
            <person name="Wong A."/>
            <person name="Wong G.K."/>
            <person name="Wu C.I."/>
            <person name="Wu G."/>
            <person name="Yamamoto D."/>
            <person name="Yang H.P."/>
            <person name="Yang S.P."/>
            <person name="Yorke J.A."/>
            <person name="Yoshida K."/>
            <person name="Zdobnov E."/>
            <person name="Zhang P."/>
            <person name="Zhang Y."/>
            <person name="Zimin A.V."/>
            <person name="Baldwin J."/>
            <person name="Abdouelleil A."/>
            <person name="Abdulkadir J."/>
            <person name="Abebe A."/>
            <person name="Abera B."/>
            <person name="Abreu J."/>
            <person name="Acer S.C."/>
            <person name="Aftuck L."/>
            <person name="Alexander A."/>
            <person name="An P."/>
            <person name="Anderson E."/>
            <person name="Anderson S."/>
            <person name="Arachi H."/>
            <person name="Azer M."/>
            <person name="Bachantsang P."/>
            <person name="Barry A."/>
            <person name="Bayul T."/>
            <person name="Berlin A."/>
            <person name="Bessette D."/>
            <person name="Bloom T."/>
            <person name="Blye J."/>
            <person name="Boguslavskiy L."/>
            <person name="Bonnet C."/>
            <person name="Boukhgalter B."/>
            <person name="Bourzgui I."/>
            <person name="Brown A."/>
            <person name="Cahill P."/>
            <person name="Channer S."/>
            <person name="Cheshatsang Y."/>
            <person name="Chuda L."/>
            <person name="Citroen M."/>
            <person name="Collymore A."/>
            <person name="Cooke P."/>
            <person name="Costello M."/>
            <person name="D'Aco K."/>
            <person name="Daza R."/>
            <person name="De Haan G."/>
            <person name="DeGray S."/>
            <person name="DeMaso C."/>
            <person name="Dhargay N."/>
            <person name="Dooley K."/>
            <person name="Dooley E."/>
            <person name="Doricent M."/>
            <person name="Dorje P."/>
            <person name="Dorjee K."/>
            <person name="Dupes A."/>
            <person name="Elong R."/>
            <person name="Falk J."/>
            <person name="Farina A."/>
            <person name="Faro S."/>
            <person name="Ferguson D."/>
            <person name="Fisher S."/>
            <person name="Foley C.D."/>
            <person name="Franke A."/>
            <person name="Friedrich D."/>
            <person name="Gadbois L."/>
            <person name="Gearin G."/>
            <person name="Gearin C.R."/>
            <person name="Giannoukos G."/>
            <person name="Goode T."/>
            <person name="Graham J."/>
            <person name="Grandbois E."/>
            <person name="Grewal S."/>
            <person name="Gyaltsen K."/>
            <person name="Hafez N."/>
            <person name="Hagos B."/>
            <person name="Hall J."/>
            <person name="Henson C."/>
            <person name="Hollinger A."/>
            <person name="Honan T."/>
            <person name="Huard M.D."/>
            <person name="Hughes L."/>
            <person name="Hurhula B."/>
            <person name="Husby M.E."/>
            <person name="Kamat A."/>
            <person name="Kanga B."/>
            <person name="Kashin S."/>
            <person name="Khazanovich D."/>
            <person name="Kisner P."/>
            <person name="Lance K."/>
            <person name="Lara M."/>
            <person name="Lee W."/>
            <person name="Lennon N."/>
            <person name="Letendre F."/>
            <person name="LeVine R."/>
            <person name="Lipovsky A."/>
            <person name="Liu X."/>
            <person name="Liu J."/>
            <person name="Liu S."/>
            <person name="Lokyitsang T."/>
            <person name="Lokyitsang Y."/>
            <person name="Lubonja R."/>
            <person name="Lui A."/>
            <person name="MacDonald P."/>
            <person name="Magnisalis V."/>
            <person name="Maru K."/>
            <person name="Matthews C."/>
            <person name="McCusker W."/>
            <person name="McDonough S."/>
            <person name="Mehta T."/>
            <person name="Meldrim J."/>
            <person name="Meneus L."/>
            <person name="Mihai O."/>
            <person name="Mihalev A."/>
            <person name="Mihova T."/>
            <person name="Mittelman R."/>
            <person name="Mlenga V."/>
            <person name="Montmayeur A."/>
            <person name="Mulrain L."/>
            <person name="Navidi A."/>
            <person name="Naylor J."/>
            <person name="Negash T."/>
            <person name="Nguyen T."/>
            <person name="Nguyen N."/>
            <person name="Nicol R."/>
            <person name="Norbu C."/>
            <person name="Norbu N."/>
            <person name="Novod N."/>
            <person name="O'Neill B."/>
            <person name="Osman S."/>
            <person name="Markiewicz E."/>
            <person name="Oyono O.L."/>
            <person name="Patti C."/>
            <person name="Phunkhang P."/>
            <person name="Pierre F."/>
            <person name="Priest M."/>
            <person name="Raghuraman S."/>
            <person name="Rege F."/>
            <person name="Reyes R."/>
            <person name="Rise C."/>
            <person name="Rogov P."/>
            <person name="Ross K."/>
            <person name="Ryan E."/>
            <person name="Settipalli S."/>
            <person name="Shea T."/>
            <person name="Sherpa N."/>
            <person name="Shi L."/>
            <person name="Shih D."/>
            <person name="Sparrow T."/>
            <person name="Spaulding J."/>
            <person name="Stalker J."/>
            <person name="Stange-Thomann N."/>
            <person name="Stavropoulos S."/>
            <person name="Stone C."/>
            <person name="Strader C."/>
            <person name="Tesfaye S."/>
            <person name="Thomson T."/>
            <person name="Thoulutsang Y."/>
            <person name="Thoulutsang D."/>
            <person name="Topham K."/>
            <person name="Topping I."/>
            <person name="Tsamla T."/>
            <person name="Vassiliev H."/>
            <person name="Vo A."/>
            <person name="Wangchuk T."/>
            <person name="Wangdi T."/>
            <person name="Weiand M."/>
            <person name="Wilkinson J."/>
            <person name="Wilson A."/>
            <person name="Yadav S."/>
            <person name="Young G."/>
            <person name="Yu Q."/>
            <person name="Zembek L."/>
            <person name="Zhong D."/>
            <person name="Zimmer A."/>
            <person name="Zwirko Z."/>
            <person name="Jaffe D.B."/>
            <person name="Alvarez P."/>
            <person name="Brockman W."/>
            <person name="Butler J."/>
            <person name="Chin C."/>
            <person name="Gnerre S."/>
            <person name="Grabherr M."/>
            <person name="Kleber M."/>
            <person name="Mauceli E."/>
            <person name="MacCallum I."/>
        </authorList>
    </citation>
    <scope>NUCLEOTIDE SEQUENCE [LARGE SCALE GENOMIC DNA]</scope>
    <source>
        <strain evidence="4">Tucson 14024-0371.13</strain>
    </source>
</reference>
<dbReference type="HOGENOM" id="CLU_1066612_0_0_1"/>
<dbReference type="eggNOG" id="KOG4043">
    <property type="taxonomic scope" value="Eukaryota"/>
</dbReference>